<feature type="domain" description="Aminoglycoside phosphotransferase" evidence="3">
    <location>
        <begin position="34"/>
        <end position="255"/>
    </location>
</feature>
<name>A0ABV4HQZ5_9GAMM</name>
<sequence>MTAIQIAALVPEAARAAARLAWARAVTGDPALELERASVDAGFRSYWRAVCADGSRIVMDSPPALEDARPWLRIRQLLLDAGVRVPQVLAQDLDAGFLLLEDLGRDTCLQIIDDDNADALFEAAFEQLLKLQAIACPPDLPRYHRAMLQQELDLLEPWLLVRHLGVALDDGDRAELRQGHETLIDNLLAQPQVFVHRDFMPRNLMPVAGGFAVIDFQGAVCGPIGYDPASLFRDAFHSWPPQRVDAWLERYHARASAAGLPVPTAYDDFRRDADFAGVQRHLKILGLFARLHYRDGKPKYLADAPRFVAYLDEVLSKYPELSPLRSILDRHVRPGLAVEDGR</sequence>
<dbReference type="Gene3D" id="3.90.1200.10">
    <property type="match status" value="1"/>
</dbReference>
<comment type="caution">
    <text evidence="4">The sequence shown here is derived from an EMBL/GenBank/DDBJ whole genome shotgun (WGS) entry which is preliminary data.</text>
</comment>
<dbReference type="RefSeq" id="WP_370564246.1">
    <property type="nucleotide sequence ID" value="NZ_JBFWIB010000007.1"/>
</dbReference>
<evidence type="ECO:0000256" key="2">
    <source>
        <dbReference type="ARBA" id="ARBA00022840"/>
    </source>
</evidence>
<evidence type="ECO:0000313" key="5">
    <source>
        <dbReference type="Proteomes" id="UP001566331"/>
    </source>
</evidence>
<reference evidence="4 5" key="1">
    <citation type="submission" date="2024-07" db="EMBL/GenBank/DDBJ databases">
        <title>Luteimonas salilacus sp. nov., isolated from the shore soil of Salt Lake in Tibet of China.</title>
        <authorList>
            <person name="Zhang X."/>
            <person name="Li A."/>
        </authorList>
    </citation>
    <scope>NUCLEOTIDE SEQUENCE [LARGE SCALE GENOMIC DNA]</scope>
    <source>
        <strain evidence="4 5">B3-2-R+30</strain>
    </source>
</reference>
<gene>
    <name evidence="4" type="ORF">AB6713_11060</name>
</gene>
<dbReference type="Proteomes" id="UP001566331">
    <property type="component" value="Unassembled WGS sequence"/>
</dbReference>
<dbReference type="InterPro" id="IPR011009">
    <property type="entry name" value="Kinase-like_dom_sf"/>
</dbReference>
<keyword evidence="1" id="KW-0547">Nucleotide-binding</keyword>
<accession>A0ABV4HQZ5</accession>
<keyword evidence="5" id="KW-1185">Reference proteome</keyword>
<proteinExistence type="predicted"/>
<evidence type="ECO:0000259" key="3">
    <source>
        <dbReference type="Pfam" id="PF01636"/>
    </source>
</evidence>
<dbReference type="PANTHER" id="PTHR33540:SF1">
    <property type="entry name" value="N-ACETYLMURAMATE_N-ACETYLGLUCOSAMINE KINASE"/>
    <property type="match status" value="1"/>
</dbReference>
<dbReference type="InterPro" id="IPR002575">
    <property type="entry name" value="Aminoglycoside_PTrfase"/>
</dbReference>
<dbReference type="Gene3D" id="3.30.200.20">
    <property type="entry name" value="Phosphorylase Kinase, domain 1"/>
    <property type="match status" value="1"/>
</dbReference>
<dbReference type="EMBL" id="JBFWIC010000013">
    <property type="protein sequence ID" value="MEZ0475150.1"/>
    <property type="molecule type" value="Genomic_DNA"/>
</dbReference>
<keyword evidence="2" id="KW-0067">ATP-binding</keyword>
<evidence type="ECO:0000313" key="4">
    <source>
        <dbReference type="EMBL" id="MEZ0475150.1"/>
    </source>
</evidence>
<evidence type="ECO:0000256" key="1">
    <source>
        <dbReference type="ARBA" id="ARBA00022741"/>
    </source>
</evidence>
<dbReference type="Pfam" id="PF01636">
    <property type="entry name" value="APH"/>
    <property type="match status" value="1"/>
</dbReference>
<protein>
    <submittedName>
        <fullName evidence="4">Aminoglycoside phosphotransferase family protein</fullName>
    </submittedName>
</protein>
<organism evidence="4 5">
    <name type="scientific">Luteimonas salinilitoris</name>
    <dbReference type="NCBI Taxonomy" id="3237697"/>
    <lineage>
        <taxon>Bacteria</taxon>
        <taxon>Pseudomonadati</taxon>
        <taxon>Pseudomonadota</taxon>
        <taxon>Gammaproteobacteria</taxon>
        <taxon>Lysobacterales</taxon>
        <taxon>Lysobacteraceae</taxon>
        <taxon>Luteimonas</taxon>
    </lineage>
</organism>
<dbReference type="PANTHER" id="PTHR33540">
    <property type="entry name" value="TRNA THREONYLCARBAMOYLADENOSINE BIOSYNTHESIS PROTEIN TSAE"/>
    <property type="match status" value="1"/>
</dbReference>
<dbReference type="SUPFAM" id="SSF56112">
    <property type="entry name" value="Protein kinase-like (PK-like)"/>
    <property type="match status" value="1"/>
</dbReference>